<dbReference type="AlphaFoldDB" id="A0A549YHZ0"/>
<evidence type="ECO:0000313" key="1">
    <source>
        <dbReference type="EMBL" id="TRM11502.1"/>
    </source>
</evidence>
<dbReference type="PANTHER" id="PTHR37310">
    <property type="entry name" value="CYTOPLASMIC PROTEIN-RELATED"/>
    <property type="match status" value="1"/>
</dbReference>
<accession>A0A549YHZ0</accession>
<evidence type="ECO:0000313" key="2">
    <source>
        <dbReference type="Proteomes" id="UP000319280"/>
    </source>
</evidence>
<name>A0A549YHZ0_9BACI</name>
<dbReference type="CDD" id="cd08026">
    <property type="entry name" value="DUF326"/>
    <property type="match status" value="1"/>
</dbReference>
<comment type="caution">
    <text evidence="1">The sequence shown here is derived from an EMBL/GenBank/DDBJ whole genome shotgun (WGS) entry which is preliminary data.</text>
</comment>
<dbReference type="Pfam" id="PF03860">
    <property type="entry name" value="Csp"/>
    <property type="match status" value="1"/>
</dbReference>
<dbReference type="InterPro" id="IPR044543">
    <property type="entry name" value="YHJQ-like"/>
</dbReference>
<dbReference type="EMBL" id="VJMZ01000001">
    <property type="protein sequence ID" value="TRM11502.1"/>
    <property type="molecule type" value="Genomic_DNA"/>
</dbReference>
<sequence length="115" mass="12443">MGVLSTSPTAMDNCIEACLKCMRACEECTMACLFQEPDVQARATCIQTLNDCAEICALAGQYMSRSSTFSAQFCGVCANVCEQCATECEKFKDTHCQECAAICRQCAEACRKMAG</sequence>
<organism evidence="1 2">
    <name type="scientific">Lentibacillus cibarius</name>
    <dbReference type="NCBI Taxonomy" id="2583219"/>
    <lineage>
        <taxon>Bacteria</taxon>
        <taxon>Bacillati</taxon>
        <taxon>Bacillota</taxon>
        <taxon>Bacilli</taxon>
        <taxon>Bacillales</taxon>
        <taxon>Bacillaceae</taxon>
        <taxon>Lentibacillus</taxon>
    </lineage>
</organism>
<reference evidence="1 2" key="1">
    <citation type="submission" date="2019-07" db="EMBL/GenBank/DDBJ databases">
        <title>Genomic analysis of Lentibacillus sp. NKC851-2.</title>
        <authorList>
            <person name="Oh Y.J."/>
        </authorList>
    </citation>
    <scope>NUCLEOTIDE SEQUENCE [LARGE SCALE GENOMIC DNA]</scope>
    <source>
        <strain evidence="1 2">NKC851-2</strain>
    </source>
</reference>
<dbReference type="InterPro" id="IPR005560">
    <property type="entry name" value="Csp_YhjQ"/>
</dbReference>
<dbReference type="RefSeq" id="WP_142790628.1">
    <property type="nucleotide sequence ID" value="NZ_VJMZ01000001.1"/>
</dbReference>
<protein>
    <submittedName>
        <fullName evidence="1">Four-helix bundle copper-binding protein</fullName>
    </submittedName>
</protein>
<dbReference type="PANTHER" id="PTHR37310:SF1">
    <property type="entry name" value="CYTOPLASMIC PROTEIN"/>
    <property type="match status" value="1"/>
</dbReference>
<dbReference type="Gene3D" id="1.20.1270.360">
    <property type="match status" value="1"/>
</dbReference>
<proteinExistence type="predicted"/>
<dbReference type="Proteomes" id="UP000319280">
    <property type="component" value="Unassembled WGS sequence"/>
</dbReference>
<gene>
    <name evidence="1" type="ORF">FH966_07225</name>
</gene>
<keyword evidence="2" id="KW-1185">Reference proteome</keyword>